<sequence>MTRSKFFYIILGIHVLCGILGLIILSFIDIYDRIRWSIGDMLRLLFFLTPFVLIFCVPKKMPTWSKVCMRIYFGVYILPFVIFPPLWWMMFNFDHVIAENEQYIIRFYKGGLRDYYEQKSIYKKSGILEKYIGCFDCYGSGIYYELNQLEYDIEKFKIDKMTFTGKVILKRNKDEQIVTKDTLIVCPIVKDAPF</sequence>
<evidence type="ECO:0000313" key="2">
    <source>
        <dbReference type="EMBL" id="CUP62850.1"/>
    </source>
</evidence>
<feature type="transmembrane region" description="Helical" evidence="1">
    <location>
        <begin position="7"/>
        <end position="28"/>
    </location>
</feature>
<keyword evidence="1" id="KW-0812">Transmembrane</keyword>
<evidence type="ECO:0000256" key="1">
    <source>
        <dbReference type="SAM" id="Phobius"/>
    </source>
</evidence>
<dbReference type="EMBL" id="CP051672">
    <property type="protein sequence ID" value="QJE27478.1"/>
    <property type="molecule type" value="Genomic_DNA"/>
</dbReference>
<dbReference type="EMBL" id="CZBM01000001">
    <property type="protein sequence ID" value="CUP62850.1"/>
    <property type="molecule type" value="Genomic_DNA"/>
</dbReference>
<name>A0A174PVT1_PARDI</name>
<dbReference type="AlphaFoldDB" id="A0A174PVT1"/>
<feature type="transmembrane region" description="Helical" evidence="1">
    <location>
        <begin position="34"/>
        <end position="57"/>
    </location>
</feature>
<organism evidence="2 6">
    <name type="scientific">Parabacteroides distasonis</name>
    <dbReference type="NCBI Taxonomy" id="823"/>
    <lineage>
        <taxon>Bacteria</taxon>
        <taxon>Pseudomonadati</taxon>
        <taxon>Bacteroidota</taxon>
        <taxon>Bacteroidia</taxon>
        <taxon>Bacteroidales</taxon>
        <taxon>Tannerellaceae</taxon>
        <taxon>Parabacteroides</taxon>
    </lineage>
</organism>
<evidence type="ECO:0000313" key="6">
    <source>
        <dbReference type="Proteomes" id="UP000095332"/>
    </source>
</evidence>
<evidence type="ECO:0000313" key="7">
    <source>
        <dbReference type="Proteomes" id="UP000450599"/>
    </source>
</evidence>
<keyword evidence="1" id="KW-1133">Transmembrane helix</keyword>
<dbReference type="Proteomes" id="UP000501982">
    <property type="component" value="Chromosome"/>
</dbReference>
<dbReference type="RefSeq" id="WP_051635715.1">
    <property type="nucleotide sequence ID" value="NZ_CAJSZN010000002.1"/>
</dbReference>
<evidence type="ECO:0000313" key="4">
    <source>
        <dbReference type="EMBL" id="MRZ04645.1"/>
    </source>
</evidence>
<keyword evidence="1" id="KW-0472">Membrane</keyword>
<dbReference type="OrthoDB" id="1038618at2"/>
<dbReference type="EMBL" id="WKMW01000001">
    <property type="protein sequence ID" value="MRY82692.1"/>
    <property type="molecule type" value="Genomic_DNA"/>
</dbReference>
<evidence type="ECO:0000313" key="8">
    <source>
        <dbReference type="Proteomes" id="UP000471216"/>
    </source>
</evidence>
<evidence type="ECO:0000313" key="5">
    <source>
        <dbReference type="EMBL" id="QJE27478.1"/>
    </source>
</evidence>
<dbReference type="Proteomes" id="UP000450599">
    <property type="component" value="Unassembled WGS sequence"/>
</dbReference>
<dbReference type="Proteomes" id="UP000095332">
    <property type="component" value="Unassembled WGS sequence"/>
</dbReference>
<evidence type="ECO:0000313" key="3">
    <source>
        <dbReference type="EMBL" id="MRY82692.1"/>
    </source>
</evidence>
<reference evidence="2 6" key="1">
    <citation type="submission" date="2015-09" db="EMBL/GenBank/DDBJ databases">
        <authorList>
            <consortium name="Pathogen Informatics"/>
        </authorList>
    </citation>
    <scope>NUCLEOTIDE SEQUENCE [LARGE SCALE GENOMIC DNA]</scope>
    <source>
        <strain evidence="2 6">2789STDY5834948</strain>
    </source>
</reference>
<protein>
    <submittedName>
        <fullName evidence="2">Uncharacterized protein</fullName>
    </submittedName>
</protein>
<reference evidence="7 8" key="2">
    <citation type="journal article" date="2019" name="Nat. Med.">
        <title>A library of human gut bacterial isolates paired with longitudinal multiomics data enables mechanistic microbiome research.</title>
        <authorList>
            <person name="Poyet M."/>
            <person name="Groussin M."/>
            <person name="Gibbons S.M."/>
            <person name="Avila-Pacheco J."/>
            <person name="Jiang X."/>
            <person name="Kearney S.M."/>
            <person name="Perrotta A.R."/>
            <person name="Berdy B."/>
            <person name="Zhao S."/>
            <person name="Lieberman T.D."/>
            <person name="Swanson P.K."/>
            <person name="Smith M."/>
            <person name="Roesemann S."/>
            <person name="Alexander J.E."/>
            <person name="Rich S.A."/>
            <person name="Livny J."/>
            <person name="Vlamakis H."/>
            <person name="Clish C."/>
            <person name="Bullock K."/>
            <person name="Deik A."/>
            <person name="Scott J."/>
            <person name="Pierce K.A."/>
            <person name="Xavier R.J."/>
            <person name="Alm E.J."/>
        </authorList>
    </citation>
    <scope>NUCLEOTIDE SEQUENCE [LARGE SCALE GENOMIC DNA]</scope>
    <source>
        <strain evidence="4 8">BIOML-A10</strain>
        <strain evidence="3 7">BIOML-A11</strain>
    </source>
</reference>
<dbReference type="EMBL" id="WKMX01000001">
    <property type="protein sequence ID" value="MRZ04645.1"/>
    <property type="molecule type" value="Genomic_DNA"/>
</dbReference>
<feature type="transmembrane region" description="Helical" evidence="1">
    <location>
        <begin position="69"/>
        <end position="90"/>
    </location>
</feature>
<proteinExistence type="predicted"/>
<dbReference type="GeneID" id="93047414"/>
<dbReference type="Proteomes" id="UP000471216">
    <property type="component" value="Unassembled WGS sequence"/>
</dbReference>
<reference evidence="5 9" key="3">
    <citation type="submission" date="2020-04" db="EMBL/GenBank/DDBJ databases">
        <title>Complete Genomes and Methylome analysis of CBBP consortium that reverse antibiotic-induced susceptibility to vancomycin-resistant Enterococcus faecium infection.</title>
        <authorList>
            <person name="Fomenkov A."/>
            <person name="Zhang Z."/>
            <person name="Pamer E."/>
            <person name="Roberts R.J."/>
        </authorList>
    </citation>
    <scope>NUCLEOTIDE SEQUENCE [LARGE SCALE GENOMIC DNA]</scope>
    <source>
        <strain evidence="9">CBBP</strain>
        <strain evidence="5">CBBP-1</strain>
    </source>
</reference>
<evidence type="ECO:0000313" key="9">
    <source>
        <dbReference type="Proteomes" id="UP000501982"/>
    </source>
</evidence>
<gene>
    <name evidence="2" type="ORF">ERS852560_00454</name>
    <name evidence="4" type="ORF">GKD54_00115</name>
    <name evidence="3" type="ORF">GKD58_00115</name>
    <name evidence="5" type="ORF">HHO38_03620</name>
</gene>
<accession>A0A174PVT1</accession>